<evidence type="ECO:0000256" key="3">
    <source>
        <dbReference type="PIRSR" id="PIRSR000097-1"/>
    </source>
</evidence>
<reference evidence="7 8" key="1">
    <citation type="submission" date="2022-12" db="EMBL/GenBank/DDBJ databases">
        <title>Chromosome-scale assembly of the Ensete ventricosum genome.</title>
        <authorList>
            <person name="Dussert Y."/>
            <person name="Stocks J."/>
            <person name="Wendawek A."/>
            <person name="Woldeyes F."/>
            <person name="Nichols R.A."/>
            <person name="Borrell J.S."/>
        </authorList>
    </citation>
    <scope>NUCLEOTIDE SEQUENCE [LARGE SCALE GENOMIC DNA]</scope>
    <source>
        <strain evidence="8">cv. Maze</strain>
        <tissue evidence="7">Seeds</tissue>
    </source>
</reference>
<dbReference type="PIRSF" id="PIRSF000097">
    <property type="entry name" value="AKR"/>
    <property type="match status" value="1"/>
</dbReference>
<dbReference type="Gene3D" id="3.20.20.100">
    <property type="entry name" value="NADP-dependent oxidoreductase domain"/>
    <property type="match status" value="1"/>
</dbReference>
<keyword evidence="8" id="KW-1185">Reference proteome</keyword>
<sequence>MGVIPEVTLSSGHAMPLVGLGTASYPPATPEAFRTATMEAIALGYRHFDTASLYGTEQRLGEVVADAIGQGLVKREELFITSKLWCTDAYADRVVPALEQSLRNLQLEYLDLYLVHWPIALKPSEQKFPINKDDFLPIDLKAVWEAMEECQRAGLTKSIGVSNFSCKKLEQLLSTASIPPAVNQVEMNPIWQQKKLLDYVKNKGIKLCAYSPLGATGTPWGTNDVMECDVLKHIALTKGKSVPQVSLKWLHQQGVGVIVKSFRKERLKENIDIFDWELTAEELQKISQIPQSRGPAGESFVSANGPYKSLEELWDGEI</sequence>
<organism evidence="7 8">
    <name type="scientific">Ensete ventricosum</name>
    <name type="common">Abyssinian banana</name>
    <name type="synonym">Musa ensete</name>
    <dbReference type="NCBI Taxonomy" id="4639"/>
    <lineage>
        <taxon>Eukaryota</taxon>
        <taxon>Viridiplantae</taxon>
        <taxon>Streptophyta</taxon>
        <taxon>Embryophyta</taxon>
        <taxon>Tracheophyta</taxon>
        <taxon>Spermatophyta</taxon>
        <taxon>Magnoliopsida</taxon>
        <taxon>Liliopsida</taxon>
        <taxon>Zingiberales</taxon>
        <taxon>Musaceae</taxon>
        <taxon>Ensete</taxon>
    </lineage>
</organism>
<evidence type="ECO:0000256" key="5">
    <source>
        <dbReference type="PIRSR" id="PIRSR000097-3"/>
    </source>
</evidence>
<name>A0AAV8QG11_ENSVE</name>
<evidence type="ECO:0000256" key="1">
    <source>
        <dbReference type="ARBA" id="ARBA00007905"/>
    </source>
</evidence>
<dbReference type="AlphaFoldDB" id="A0AAV8QG11"/>
<feature type="site" description="Lowers pKa of active site Tyr" evidence="5">
    <location>
        <position position="83"/>
    </location>
</feature>
<evidence type="ECO:0000313" key="8">
    <source>
        <dbReference type="Proteomes" id="UP001222027"/>
    </source>
</evidence>
<dbReference type="InterPro" id="IPR036812">
    <property type="entry name" value="NAD(P)_OxRdtase_dom_sf"/>
</dbReference>
<dbReference type="InterPro" id="IPR044497">
    <property type="entry name" value="AKR4A/B"/>
</dbReference>
<dbReference type="Proteomes" id="UP001222027">
    <property type="component" value="Unassembled WGS sequence"/>
</dbReference>
<dbReference type="InterPro" id="IPR018170">
    <property type="entry name" value="Aldo/ket_reductase_CS"/>
</dbReference>
<evidence type="ECO:0000313" key="7">
    <source>
        <dbReference type="EMBL" id="KAJ8471282.1"/>
    </source>
</evidence>
<comment type="similarity">
    <text evidence="1">Belongs to the aldo/keto reductase family.</text>
</comment>
<feature type="domain" description="NADP-dependent oxidoreductase" evidence="6">
    <location>
        <begin position="19"/>
        <end position="289"/>
    </location>
</feature>
<dbReference type="PANTHER" id="PTHR11732">
    <property type="entry name" value="ALDO/KETO REDUCTASE"/>
    <property type="match status" value="1"/>
</dbReference>
<dbReference type="InterPro" id="IPR020471">
    <property type="entry name" value="AKR"/>
</dbReference>
<evidence type="ECO:0000256" key="2">
    <source>
        <dbReference type="ARBA" id="ARBA00023002"/>
    </source>
</evidence>
<evidence type="ECO:0000256" key="4">
    <source>
        <dbReference type="PIRSR" id="PIRSR000097-2"/>
    </source>
</evidence>
<keyword evidence="2" id="KW-0560">Oxidoreductase</keyword>
<dbReference type="PROSITE" id="PS00062">
    <property type="entry name" value="ALDOKETO_REDUCTASE_2"/>
    <property type="match status" value="1"/>
</dbReference>
<comment type="caution">
    <text evidence="7">The sequence shown here is derived from an EMBL/GenBank/DDBJ whole genome shotgun (WGS) entry which is preliminary data.</text>
</comment>
<proteinExistence type="inferred from homology"/>
<dbReference type="GO" id="GO:0033707">
    <property type="term" value="F:3''-deamino-3''-oxonicotianamine reductase activity"/>
    <property type="evidence" value="ECO:0007669"/>
    <property type="project" value="UniProtKB-ARBA"/>
</dbReference>
<protein>
    <recommendedName>
        <fullName evidence="6">NADP-dependent oxidoreductase domain-containing protein</fullName>
    </recommendedName>
</protein>
<dbReference type="GO" id="GO:0019290">
    <property type="term" value="P:siderophore biosynthetic process"/>
    <property type="evidence" value="ECO:0007669"/>
    <property type="project" value="UniProtKB-ARBA"/>
</dbReference>
<dbReference type="PROSITE" id="PS00798">
    <property type="entry name" value="ALDOKETO_REDUCTASE_1"/>
    <property type="match status" value="1"/>
</dbReference>
<accession>A0AAV8QG11</accession>
<dbReference type="CDD" id="cd19124">
    <property type="entry name" value="AKR_AKR4A_4B"/>
    <property type="match status" value="1"/>
</dbReference>
<dbReference type="Pfam" id="PF00248">
    <property type="entry name" value="Aldo_ket_red"/>
    <property type="match status" value="1"/>
</dbReference>
<feature type="binding site" evidence="4">
    <location>
        <position position="116"/>
    </location>
    <ligand>
        <name>substrate</name>
    </ligand>
</feature>
<dbReference type="EMBL" id="JAQQAF010000007">
    <property type="protein sequence ID" value="KAJ8471282.1"/>
    <property type="molecule type" value="Genomic_DNA"/>
</dbReference>
<evidence type="ECO:0000259" key="6">
    <source>
        <dbReference type="Pfam" id="PF00248"/>
    </source>
</evidence>
<dbReference type="FunFam" id="3.20.20.100:FF:000014">
    <property type="entry name" value="NAD(P)-linked oxidoreductase superfamily protein"/>
    <property type="match status" value="1"/>
</dbReference>
<dbReference type="GO" id="GO:1990641">
    <property type="term" value="P:response to iron ion starvation"/>
    <property type="evidence" value="ECO:0007669"/>
    <property type="project" value="UniProtKB-ARBA"/>
</dbReference>
<dbReference type="PRINTS" id="PR00069">
    <property type="entry name" value="ALDKETRDTASE"/>
</dbReference>
<dbReference type="InterPro" id="IPR023210">
    <property type="entry name" value="NADP_OxRdtase_dom"/>
</dbReference>
<feature type="active site" description="Proton donor" evidence="3">
    <location>
        <position position="54"/>
    </location>
</feature>
<dbReference type="SUPFAM" id="SSF51430">
    <property type="entry name" value="NAD(P)-linked oxidoreductase"/>
    <property type="match status" value="1"/>
</dbReference>
<gene>
    <name evidence="7" type="ORF">OPV22_025625</name>
</gene>